<dbReference type="GO" id="GO:0005743">
    <property type="term" value="C:mitochondrial inner membrane"/>
    <property type="evidence" value="ECO:0007669"/>
    <property type="project" value="UniProtKB-SubCell"/>
</dbReference>
<evidence type="ECO:0000256" key="4">
    <source>
        <dbReference type="ARBA" id="ARBA00004637"/>
    </source>
</evidence>
<dbReference type="GO" id="GO:0016787">
    <property type="term" value="F:hydrolase activity"/>
    <property type="evidence" value="ECO:0007669"/>
    <property type="project" value="UniProtKB-KW"/>
</dbReference>
<comment type="catalytic activity">
    <reaction evidence="26">
        <text>tetradecanoyl-CoA + H2O = tetradecanoate + CoA + H(+)</text>
        <dbReference type="Rhea" id="RHEA:40119"/>
        <dbReference type="ChEBI" id="CHEBI:15377"/>
        <dbReference type="ChEBI" id="CHEBI:15378"/>
        <dbReference type="ChEBI" id="CHEBI:30807"/>
        <dbReference type="ChEBI" id="CHEBI:57287"/>
        <dbReference type="ChEBI" id="CHEBI:57385"/>
    </reaction>
    <physiologicalReaction direction="left-to-right" evidence="26">
        <dbReference type="Rhea" id="RHEA:40120"/>
    </physiologicalReaction>
</comment>
<evidence type="ECO:0000256" key="12">
    <source>
        <dbReference type="ARBA" id="ARBA00023098"/>
    </source>
</evidence>
<evidence type="ECO:0000256" key="26">
    <source>
        <dbReference type="ARBA" id="ARBA00048180"/>
    </source>
</evidence>
<evidence type="ECO:0000256" key="18">
    <source>
        <dbReference type="ARBA" id="ARBA00038456"/>
    </source>
</evidence>
<evidence type="ECO:0000256" key="6">
    <source>
        <dbReference type="ARBA" id="ARBA00022490"/>
    </source>
</evidence>
<keyword evidence="29" id="KW-1185">Reference proteome</keyword>
<keyword evidence="13" id="KW-0496">Mitochondrion</keyword>
<organism evidence="28 29">
    <name type="scientific">Cylindrotheca closterium</name>
    <dbReference type="NCBI Taxonomy" id="2856"/>
    <lineage>
        <taxon>Eukaryota</taxon>
        <taxon>Sar</taxon>
        <taxon>Stramenopiles</taxon>
        <taxon>Ochrophyta</taxon>
        <taxon>Bacillariophyta</taxon>
        <taxon>Bacillariophyceae</taxon>
        <taxon>Bacillariophycidae</taxon>
        <taxon>Bacillariales</taxon>
        <taxon>Bacillariaceae</taxon>
        <taxon>Cylindrotheca</taxon>
    </lineage>
</organism>
<evidence type="ECO:0000256" key="25">
    <source>
        <dbReference type="ARBA" id="ARBA00048074"/>
    </source>
</evidence>
<comment type="catalytic activity">
    <reaction evidence="16">
        <text>(5Z,8Z,11Z,14Z)-eicosatetraenoyl-CoA + H2O = (5Z,8Z,11Z,14Z)-eicosatetraenoate + CoA + H(+)</text>
        <dbReference type="Rhea" id="RHEA:40151"/>
        <dbReference type="ChEBI" id="CHEBI:15377"/>
        <dbReference type="ChEBI" id="CHEBI:15378"/>
        <dbReference type="ChEBI" id="CHEBI:32395"/>
        <dbReference type="ChEBI" id="CHEBI:57287"/>
        <dbReference type="ChEBI" id="CHEBI:57368"/>
    </reaction>
    <physiologicalReaction direction="left-to-right" evidence="16">
        <dbReference type="Rhea" id="RHEA:40152"/>
    </physiologicalReaction>
</comment>
<comment type="catalytic activity">
    <reaction evidence="24">
        <text>decanoyl-CoA + H2O = decanoate + CoA + H(+)</text>
        <dbReference type="Rhea" id="RHEA:40059"/>
        <dbReference type="ChEBI" id="CHEBI:15377"/>
        <dbReference type="ChEBI" id="CHEBI:15378"/>
        <dbReference type="ChEBI" id="CHEBI:27689"/>
        <dbReference type="ChEBI" id="CHEBI:57287"/>
        <dbReference type="ChEBI" id="CHEBI:61430"/>
    </reaction>
    <physiologicalReaction direction="left-to-right" evidence="24">
        <dbReference type="Rhea" id="RHEA:40060"/>
    </physiologicalReaction>
</comment>
<evidence type="ECO:0000256" key="3">
    <source>
        <dbReference type="ARBA" id="ARBA00004632"/>
    </source>
</evidence>
<dbReference type="CDD" id="cd03443">
    <property type="entry name" value="PaaI_thioesterase"/>
    <property type="match status" value="1"/>
</dbReference>
<keyword evidence="12" id="KW-0443">Lipid metabolism</keyword>
<evidence type="ECO:0000256" key="22">
    <source>
        <dbReference type="ARBA" id="ARBA00047588"/>
    </source>
</evidence>
<accession>A0AAD2CH41</accession>
<dbReference type="Gene3D" id="3.10.129.10">
    <property type="entry name" value="Hotdog Thioesterase"/>
    <property type="match status" value="1"/>
</dbReference>
<keyword evidence="5" id="KW-1003">Cell membrane</keyword>
<evidence type="ECO:0000256" key="17">
    <source>
        <dbReference type="ARBA" id="ARBA00037002"/>
    </source>
</evidence>
<feature type="domain" description="Thioesterase" evidence="27">
    <location>
        <begin position="136"/>
        <end position="209"/>
    </location>
</feature>
<keyword evidence="11" id="KW-0809">Transit peptide</keyword>
<comment type="subcellular location">
    <subcellularLocation>
        <location evidence="3">Cell projection</location>
        <location evidence="3">Ruffle membrane</location>
    </subcellularLocation>
    <subcellularLocation>
        <location evidence="1">Cytoplasm</location>
    </subcellularLocation>
    <subcellularLocation>
        <location evidence="4">Mitochondrion inner membrane</location>
        <topology evidence="4">Peripheral membrane protein</topology>
    </subcellularLocation>
    <subcellularLocation>
        <location evidence="2">Mitochondrion intermembrane space</location>
    </subcellularLocation>
</comment>
<keyword evidence="8" id="KW-0999">Mitochondrion inner membrane</keyword>
<evidence type="ECO:0000313" key="28">
    <source>
        <dbReference type="EMBL" id="CAJ1930615.1"/>
    </source>
</evidence>
<comment type="catalytic activity">
    <reaction evidence="17">
        <text>(9Z)-octadecenoyl-CoA + H2O = (9Z)-octadecenoate + CoA + H(+)</text>
        <dbReference type="Rhea" id="RHEA:40139"/>
        <dbReference type="ChEBI" id="CHEBI:15377"/>
        <dbReference type="ChEBI" id="CHEBI:15378"/>
        <dbReference type="ChEBI" id="CHEBI:30823"/>
        <dbReference type="ChEBI" id="CHEBI:57287"/>
        <dbReference type="ChEBI" id="CHEBI:57387"/>
    </reaction>
    <physiologicalReaction direction="left-to-right" evidence="17">
        <dbReference type="Rhea" id="RHEA:40140"/>
    </physiologicalReaction>
</comment>
<dbReference type="PANTHER" id="PTHR12418:SF19">
    <property type="entry name" value="ACYL-COENZYME A THIOESTERASE THEM4"/>
    <property type="match status" value="1"/>
</dbReference>
<dbReference type="AlphaFoldDB" id="A0AAD2CH41"/>
<dbReference type="PANTHER" id="PTHR12418">
    <property type="entry name" value="ACYL-COENZYME A THIOESTERASE THEM4"/>
    <property type="match status" value="1"/>
</dbReference>
<evidence type="ECO:0000256" key="8">
    <source>
        <dbReference type="ARBA" id="ARBA00022792"/>
    </source>
</evidence>
<evidence type="ECO:0000256" key="15">
    <source>
        <dbReference type="ARBA" id="ARBA00023273"/>
    </source>
</evidence>
<gene>
    <name evidence="28" type="ORF">CYCCA115_LOCUS2002</name>
</gene>
<keyword evidence="15" id="KW-0966">Cell projection</keyword>
<dbReference type="GO" id="GO:0032587">
    <property type="term" value="C:ruffle membrane"/>
    <property type="evidence" value="ECO:0007669"/>
    <property type="project" value="UniProtKB-SubCell"/>
</dbReference>
<protein>
    <recommendedName>
        <fullName evidence="20">Acyl-coenzyme A thioesterase THEM4</fullName>
        <ecNumber evidence="19">3.1.2.2</ecNumber>
    </recommendedName>
    <alternativeName>
        <fullName evidence="21">Thioesterase superfamily member 4</fullName>
    </alternativeName>
</protein>
<proteinExistence type="inferred from homology"/>
<keyword evidence="10" id="KW-0276">Fatty acid metabolism</keyword>
<evidence type="ECO:0000256" key="7">
    <source>
        <dbReference type="ARBA" id="ARBA00022703"/>
    </source>
</evidence>
<dbReference type="InterPro" id="IPR029069">
    <property type="entry name" value="HotDog_dom_sf"/>
</dbReference>
<comment type="catalytic activity">
    <reaction evidence="25">
        <text>dodecanoyl-CoA + H2O = dodecanoate + CoA + H(+)</text>
        <dbReference type="Rhea" id="RHEA:30135"/>
        <dbReference type="ChEBI" id="CHEBI:15377"/>
        <dbReference type="ChEBI" id="CHEBI:15378"/>
        <dbReference type="ChEBI" id="CHEBI:18262"/>
        <dbReference type="ChEBI" id="CHEBI:57287"/>
        <dbReference type="ChEBI" id="CHEBI:57375"/>
    </reaction>
    <physiologicalReaction direction="left-to-right" evidence="25">
        <dbReference type="Rhea" id="RHEA:30136"/>
    </physiologicalReaction>
</comment>
<evidence type="ECO:0000256" key="9">
    <source>
        <dbReference type="ARBA" id="ARBA00022801"/>
    </source>
</evidence>
<keyword evidence="14" id="KW-0472">Membrane</keyword>
<reference evidence="28" key="1">
    <citation type="submission" date="2023-08" db="EMBL/GenBank/DDBJ databases">
        <authorList>
            <person name="Audoor S."/>
            <person name="Bilcke G."/>
        </authorList>
    </citation>
    <scope>NUCLEOTIDE SEQUENCE</scope>
</reference>
<dbReference type="EMBL" id="CAKOGP040000113">
    <property type="protein sequence ID" value="CAJ1930615.1"/>
    <property type="molecule type" value="Genomic_DNA"/>
</dbReference>
<dbReference type="EC" id="3.1.2.2" evidence="19"/>
<evidence type="ECO:0000256" key="19">
    <source>
        <dbReference type="ARBA" id="ARBA00038848"/>
    </source>
</evidence>
<comment type="catalytic activity">
    <reaction evidence="22">
        <text>octanoyl-CoA + H2O = octanoate + CoA + H(+)</text>
        <dbReference type="Rhea" id="RHEA:30143"/>
        <dbReference type="ChEBI" id="CHEBI:15377"/>
        <dbReference type="ChEBI" id="CHEBI:15378"/>
        <dbReference type="ChEBI" id="CHEBI:25646"/>
        <dbReference type="ChEBI" id="CHEBI:57287"/>
        <dbReference type="ChEBI" id="CHEBI:57386"/>
    </reaction>
    <physiologicalReaction direction="left-to-right" evidence="22">
        <dbReference type="Rhea" id="RHEA:30144"/>
    </physiologicalReaction>
</comment>
<evidence type="ECO:0000256" key="16">
    <source>
        <dbReference type="ARBA" id="ARBA00035852"/>
    </source>
</evidence>
<comment type="caution">
    <text evidence="28">The sequence shown here is derived from an EMBL/GenBank/DDBJ whole genome shotgun (WGS) entry which is preliminary data.</text>
</comment>
<evidence type="ECO:0000256" key="14">
    <source>
        <dbReference type="ARBA" id="ARBA00023136"/>
    </source>
</evidence>
<dbReference type="InterPro" id="IPR006683">
    <property type="entry name" value="Thioestr_dom"/>
</dbReference>
<evidence type="ECO:0000256" key="24">
    <source>
        <dbReference type="ARBA" id="ARBA00047969"/>
    </source>
</evidence>
<dbReference type="SUPFAM" id="SSF54637">
    <property type="entry name" value="Thioesterase/thiol ester dehydrase-isomerase"/>
    <property type="match status" value="1"/>
</dbReference>
<evidence type="ECO:0000256" key="13">
    <source>
        <dbReference type="ARBA" id="ARBA00023128"/>
    </source>
</evidence>
<evidence type="ECO:0000256" key="2">
    <source>
        <dbReference type="ARBA" id="ARBA00004569"/>
    </source>
</evidence>
<dbReference type="InterPro" id="IPR052365">
    <property type="entry name" value="THEM4/THEM5_acyl-CoA_thioest"/>
</dbReference>
<keyword evidence="7" id="KW-0053">Apoptosis</keyword>
<evidence type="ECO:0000256" key="20">
    <source>
        <dbReference type="ARBA" id="ARBA00040123"/>
    </source>
</evidence>
<dbReference type="Pfam" id="PF03061">
    <property type="entry name" value="4HBT"/>
    <property type="match status" value="1"/>
</dbReference>
<name>A0AAD2CH41_9STRA</name>
<evidence type="ECO:0000313" key="29">
    <source>
        <dbReference type="Proteomes" id="UP001295423"/>
    </source>
</evidence>
<sequence length="227" mass="25500">MWNGTWKSAQPLRRVLFAAAFSTGAYGFTMHRDRFEKFPTTALSPNFIFSALGMTAKESERQTRCESTNTWPDPSPYKLMEVPDRTPEDKHAIFDLLLGNNMIEKYEVYKRPTGSTDDNVVIAHIAFGEHLDGHTGIVHGGILSLMFDDLLGFGFYSLGIPMAFTANLNVDYRSPVPAGTRVRVVAQLESREGRKLFWKAQMTSLDQQVLYAEASSLYIIPRSHAGK</sequence>
<dbReference type="GO" id="GO:0005758">
    <property type="term" value="C:mitochondrial intermembrane space"/>
    <property type="evidence" value="ECO:0007669"/>
    <property type="project" value="UniProtKB-SubCell"/>
</dbReference>
<keyword evidence="6" id="KW-0963">Cytoplasm</keyword>
<evidence type="ECO:0000256" key="23">
    <source>
        <dbReference type="ARBA" id="ARBA00047734"/>
    </source>
</evidence>
<keyword evidence="9" id="KW-0378">Hydrolase</keyword>
<dbReference type="Proteomes" id="UP001295423">
    <property type="component" value="Unassembled WGS sequence"/>
</dbReference>
<evidence type="ECO:0000256" key="11">
    <source>
        <dbReference type="ARBA" id="ARBA00022946"/>
    </source>
</evidence>
<evidence type="ECO:0000259" key="27">
    <source>
        <dbReference type="Pfam" id="PF03061"/>
    </source>
</evidence>
<evidence type="ECO:0000256" key="5">
    <source>
        <dbReference type="ARBA" id="ARBA00022475"/>
    </source>
</evidence>
<evidence type="ECO:0000256" key="21">
    <source>
        <dbReference type="ARBA" id="ARBA00043210"/>
    </source>
</evidence>
<comment type="similarity">
    <text evidence="18">Belongs to the THEM4/THEM5 thioesterase family.</text>
</comment>
<dbReference type="GO" id="GO:0006631">
    <property type="term" value="P:fatty acid metabolic process"/>
    <property type="evidence" value="ECO:0007669"/>
    <property type="project" value="UniProtKB-KW"/>
</dbReference>
<comment type="catalytic activity">
    <reaction evidence="23">
        <text>hexadecanoyl-CoA + H2O = hexadecanoate + CoA + H(+)</text>
        <dbReference type="Rhea" id="RHEA:16645"/>
        <dbReference type="ChEBI" id="CHEBI:7896"/>
        <dbReference type="ChEBI" id="CHEBI:15377"/>
        <dbReference type="ChEBI" id="CHEBI:15378"/>
        <dbReference type="ChEBI" id="CHEBI:57287"/>
        <dbReference type="ChEBI" id="CHEBI:57379"/>
        <dbReference type="EC" id="3.1.2.2"/>
    </reaction>
    <physiologicalReaction direction="left-to-right" evidence="23">
        <dbReference type="Rhea" id="RHEA:16646"/>
    </physiologicalReaction>
</comment>
<evidence type="ECO:0000256" key="10">
    <source>
        <dbReference type="ARBA" id="ARBA00022832"/>
    </source>
</evidence>
<evidence type="ECO:0000256" key="1">
    <source>
        <dbReference type="ARBA" id="ARBA00004496"/>
    </source>
</evidence>